<reference evidence="2" key="1">
    <citation type="submission" date="2011-07" db="EMBL/GenBank/DDBJ databases">
        <authorList>
            <consortium name="Caenorhabditis brenneri Sequencing and Analysis Consortium"/>
            <person name="Wilson R.K."/>
        </authorList>
    </citation>
    <scope>NUCLEOTIDE SEQUENCE [LARGE SCALE GENOMIC DNA]</scope>
    <source>
        <strain evidence="2">PB2801</strain>
    </source>
</reference>
<organism evidence="2">
    <name type="scientific">Caenorhabditis brenneri</name>
    <name type="common">Nematode worm</name>
    <dbReference type="NCBI Taxonomy" id="135651"/>
    <lineage>
        <taxon>Eukaryota</taxon>
        <taxon>Metazoa</taxon>
        <taxon>Ecdysozoa</taxon>
        <taxon>Nematoda</taxon>
        <taxon>Chromadorea</taxon>
        <taxon>Rhabditida</taxon>
        <taxon>Rhabditina</taxon>
        <taxon>Rhabditomorpha</taxon>
        <taxon>Rhabditoidea</taxon>
        <taxon>Rhabditidae</taxon>
        <taxon>Peloderinae</taxon>
        <taxon>Caenorhabditis</taxon>
    </lineage>
</organism>
<dbReference type="Proteomes" id="UP000008068">
    <property type="component" value="Unassembled WGS sequence"/>
</dbReference>
<dbReference type="HOGENOM" id="CLU_1300654_0_0_1"/>
<dbReference type="AlphaFoldDB" id="G0NZJ5"/>
<name>G0NZJ5_CAEBE</name>
<evidence type="ECO:0000313" key="2">
    <source>
        <dbReference type="Proteomes" id="UP000008068"/>
    </source>
</evidence>
<sequence>MPGLHQTSHIMHMNVPFLDHNASTITIHAWPKPRTQPVLTEDGNGQLTTVDVPILPPRRVALPVEHAPAEDAPVGELEPIPEPQKKCGGVCSHCTSATIPSSILTTVCRATSVFVLLQAIFHFLPFHPYFALFKYNESNIRLDSFNHISVKWILQHRCSERSGFPSSSARVASDITYYVYALKRLPEPQKNVAEYVPVLLRRKYYAEQAQWL</sequence>
<evidence type="ECO:0000313" key="1">
    <source>
        <dbReference type="EMBL" id="EGT41218.1"/>
    </source>
</evidence>
<dbReference type="EMBL" id="GL379990">
    <property type="protein sequence ID" value="EGT41218.1"/>
    <property type="molecule type" value="Genomic_DNA"/>
</dbReference>
<gene>
    <name evidence="1" type="ORF">CAEBREN_07732</name>
</gene>
<keyword evidence="2" id="KW-1185">Reference proteome</keyword>
<accession>G0NZJ5</accession>
<dbReference type="InParanoid" id="G0NZJ5"/>
<proteinExistence type="predicted"/>
<protein>
    <submittedName>
        <fullName evidence="1">Uncharacterized protein</fullName>
    </submittedName>
</protein>